<dbReference type="GO" id="GO:0016212">
    <property type="term" value="F:kynurenine-oxoglutarate transaminase activity"/>
    <property type="evidence" value="ECO:0007669"/>
    <property type="project" value="TreeGrafter"/>
</dbReference>
<organism evidence="7 8">
    <name type="scientific">Echria macrotheca</name>
    <dbReference type="NCBI Taxonomy" id="438768"/>
    <lineage>
        <taxon>Eukaryota</taxon>
        <taxon>Fungi</taxon>
        <taxon>Dikarya</taxon>
        <taxon>Ascomycota</taxon>
        <taxon>Pezizomycotina</taxon>
        <taxon>Sordariomycetes</taxon>
        <taxon>Sordariomycetidae</taxon>
        <taxon>Sordariales</taxon>
        <taxon>Schizotheciaceae</taxon>
        <taxon>Echria</taxon>
    </lineage>
</organism>
<dbReference type="InterPro" id="IPR015421">
    <property type="entry name" value="PyrdxlP-dep_Trfase_major"/>
</dbReference>
<evidence type="ECO:0000256" key="4">
    <source>
        <dbReference type="ARBA" id="ARBA00022679"/>
    </source>
</evidence>
<comment type="similarity">
    <text evidence="2">Belongs to the class-I pyridoxal-phosphate-dependent aminotransferase family.</text>
</comment>
<evidence type="ECO:0000313" key="8">
    <source>
        <dbReference type="Proteomes" id="UP001239445"/>
    </source>
</evidence>
<dbReference type="InterPro" id="IPR015424">
    <property type="entry name" value="PyrdxlP-dep_Trfase"/>
</dbReference>
<evidence type="ECO:0000313" key="7">
    <source>
        <dbReference type="EMBL" id="KAK1761222.1"/>
    </source>
</evidence>
<dbReference type="SUPFAM" id="SSF53383">
    <property type="entry name" value="PLP-dependent transferases"/>
    <property type="match status" value="1"/>
</dbReference>
<proteinExistence type="inferred from homology"/>
<dbReference type="CDD" id="cd00609">
    <property type="entry name" value="AAT_like"/>
    <property type="match status" value="1"/>
</dbReference>
<dbReference type="InterPro" id="IPR004839">
    <property type="entry name" value="Aminotransferase_I/II_large"/>
</dbReference>
<dbReference type="FunFam" id="3.40.640.10:FF:000024">
    <property type="entry name" value="Kynurenine--oxoglutarate transaminase 3"/>
    <property type="match status" value="1"/>
</dbReference>
<evidence type="ECO:0000259" key="6">
    <source>
        <dbReference type="Pfam" id="PF00155"/>
    </source>
</evidence>
<keyword evidence="3" id="KW-0032">Aminotransferase</keyword>
<dbReference type="EMBL" id="MU839827">
    <property type="protein sequence ID" value="KAK1761222.1"/>
    <property type="molecule type" value="Genomic_DNA"/>
</dbReference>
<sequence length="459" mass="51411">MNCPAFLSAAARRPLQIAARVRPPRQRQLHISAAAMSQKLQPAARVASQRQDVWSIVNEAAAASPKQPIINMGQGFFGYNPPDFILRAAKSALDRVECNQYSPTRGRPRLKQAIADAYAPHWGRRLDPDTEITITTGANEGMLSAFMAFIEPGDEVIIFEPFFDQYISNIEMAGGKIVYVPMHPPPAGGEKTLSAGEWTIDFEFLEKAVTPRTKMLVLNTPHNPVGKVYSKQELERIADICLKNQVIILSDEVYDRLFYVPFTRIATLSPEVEKITLTVGSAGKNFYATGWRVGWLMGPAELIQYVAAAHTRICYSSVSPLQEACAIGFEQADAEGFWDQCITDMKNKMDRFNQVWDELGIPYSEPEGGYFVMVNLAKVQLPDGYPFPPHVADRPRDFKLAWFLIQELGVAAIPPSEFYTDANAHIVEDYLRFAVCKPDDVLETAKERLRGLKKYIRAD</sequence>
<name>A0AAJ0BNM3_9PEZI</name>
<evidence type="ECO:0000256" key="2">
    <source>
        <dbReference type="ARBA" id="ARBA00007441"/>
    </source>
</evidence>
<keyword evidence="5" id="KW-0663">Pyridoxal phosphate</keyword>
<dbReference type="Gene3D" id="3.40.640.10">
    <property type="entry name" value="Type I PLP-dependent aspartate aminotransferase-like (Major domain)"/>
    <property type="match status" value="1"/>
</dbReference>
<keyword evidence="4" id="KW-0808">Transferase</keyword>
<dbReference type="Gene3D" id="3.90.1150.10">
    <property type="entry name" value="Aspartate Aminotransferase, domain 1"/>
    <property type="match status" value="1"/>
</dbReference>
<evidence type="ECO:0000256" key="3">
    <source>
        <dbReference type="ARBA" id="ARBA00022576"/>
    </source>
</evidence>
<dbReference type="AlphaFoldDB" id="A0AAJ0BNM3"/>
<feature type="domain" description="Aminotransferase class I/classII large" evidence="6">
    <location>
        <begin position="68"/>
        <end position="447"/>
    </location>
</feature>
<dbReference type="Proteomes" id="UP001239445">
    <property type="component" value="Unassembled WGS sequence"/>
</dbReference>
<keyword evidence="8" id="KW-1185">Reference proteome</keyword>
<dbReference type="PANTHER" id="PTHR43807:SF20">
    <property type="entry name" value="FI04487P"/>
    <property type="match status" value="1"/>
</dbReference>
<reference evidence="7" key="1">
    <citation type="submission" date="2023-06" db="EMBL/GenBank/DDBJ databases">
        <title>Genome-scale phylogeny and comparative genomics of the fungal order Sordariales.</title>
        <authorList>
            <consortium name="Lawrence Berkeley National Laboratory"/>
            <person name="Hensen N."/>
            <person name="Bonometti L."/>
            <person name="Westerberg I."/>
            <person name="Brannstrom I.O."/>
            <person name="Guillou S."/>
            <person name="Cros-Aarteil S."/>
            <person name="Calhoun S."/>
            <person name="Haridas S."/>
            <person name="Kuo A."/>
            <person name="Mondo S."/>
            <person name="Pangilinan J."/>
            <person name="Riley R."/>
            <person name="Labutti K."/>
            <person name="Andreopoulos B."/>
            <person name="Lipzen A."/>
            <person name="Chen C."/>
            <person name="Yanf M."/>
            <person name="Daum C."/>
            <person name="Ng V."/>
            <person name="Clum A."/>
            <person name="Steindorff A."/>
            <person name="Ohm R."/>
            <person name="Martin F."/>
            <person name="Silar P."/>
            <person name="Natvig D."/>
            <person name="Lalanne C."/>
            <person name="Gautier V."/>
            <person name="Ament-Velasquez S.L."/>
            <person name="Kruys A."/>
            <person name="Hutchinson M.I."/>
            <person name="Powell A.J."/>
            <person name="Barry K."/>
            <person name="Miller A.N."/>
            <person name="Grigoriev I.V."/>
            <person name="Debuchy R."/>
            <person name="Gladieux P."/>
            <person name="Thoren M.H."/>
            <person name="Johannesson H."/>
        </authorList>
    </citation>
    <scope>NUCLEOTIDE SEQUENCE</scope>
    <source>
        <strain evidence="7">PSN4</strain>
    </source>
</reference>
<dbReference type="InterPro" id="IPR051326">
    <property type="entry name" value="Kynurenine-oxoglutarate_AT"/>
</dbReference>
<dbReference type="Pfam" id="PF00155">
    <property type="entry name" value="Aminotran_1_2"/>
    <property type="match status" value="1"/>
</dbReference>
<gene>
    <name evidence="7" type="ORF">QBC47DRAFT_290126</name>
</gene>
<dbReference type="InterPro" id="IPR015422">
    <property type="entry name" value="PyrdxlP-dep_Trfase_small"/>
</dbReference>
<comment type="caution">
    <text evidence="7">The sequence shown here is derived from an EMBL/GenBank/DDBJ whole genome shotgun (WGS) entry which is preliminary data.</text>
</comment>
<evidence type="ECO:0000256" key="5">
    <source>
        <dbReference type="ARBA" id="ARBA00022898"/>
    </source>
</evidence>
<protein>
    <submittedName>
        <fullName evidence="7">Kynurenine--oxoglutarate transaminase BNA3</fullName>
    </submittedName>
</protein>
<comment type="cofactor">
    <cofactor evidence="1">
        <name>pyridoxal 5'-phosphate</name>
        <dbReference type="ChEBI" id="CHEBI:597326"/>
    </cofactor>
</comment>
<accession>A0AAJ0BNM3</accession>
<dbReference type="GO" id="GO:0030170">
    <property type="term" value="F:pyridoxal phosphate binding"/>
    <property type="evidence" value="ECO:0007669"/>
    <property type="project" value="InterPro"/>
</dbReference>
<dbReference type="GO" id="GO:0005739">
    <property type="term" value="C:mitochondrion"/>
    <property type="evidence" value="ECO:0007669"/>
    <property type="project" value="TreeGrafter"/>
</dbReference>
<dbReference type="PANTHER" id="PTHR43807">
    <property type="entry name" value="FI04487P"/>
    <property type="match status" value="1"/>
</dbReference>
<evidence type="ECO:0000256" key="1">
    <source>
        <dbReference type="ARBA" id="ARBA00001933"/>
    </source>
</evidence>